<proteinExistence type="predicted"/>
<dbReference type="AlphaFoldDB" id="A0A7Y9JHR5"/>
<keyword evidence="2" id="KW-1185">Reference proteome</keyword>
<gene>
    <name evidence="1" type="ORF">BJY14_005024</name>
</gene>
<dbReference type="RefSeq" id="WP_179845844.1">
    <property type="nucleotide sequence ID" value="NZ_BAAASW010000016.1"/>
</dbReference>
<dbReference type="EMBL" id="JACCBA010000001">
    <property type="protein sequence ID" value="NYD49041.1"/>
    <property type="molecule type" value="Genomic_DNA"/>
</dbReference>
<dbReference type="Proteomes" id="UP000529783">
    <property type="component" value="Unassembled WGS sequence"/>
</dbReference>
<accession>A0A7Y9JHR5</accession>
<protein>
    <submittedName>
        <fullName evidence="1">Class 3 adenylate cyclase</fullName>
    </submittedName>
</protein>
<name>A0A7Y9JHR5_9ACTN</name>
<reference evidence="1 2" key="1">
    <citation type="submission" date="2020-07" db="EMBL/GenBank/DDBJ databases">
        <title>Sequencing the genomes of 1000 actinobacteria strains.</title>
        <authorList>
            <person name="Klenk H.-P."/>
        </authorList>
    </citation>
    <scope>NUCLEOTIDE SEQUENCE [LARGE SCALE GENOMIC DNA]</scope>
    <source>
        <strain evidence="1 2">DSM 40398</strain>
    </source>
</reference>
<dbReference type="SUPFAM" id="SSF55073">
    <property type="entry name" value="Nucleotide cyclase"/>
    <property type="match status" value="1"/>
</dbReference>
<evidence type="ECO:0000313" key="1">
    <source>
        <dbReference type="EMBL" id="NYD49041.1"/>
    </source>
</evidence>
<comment type="caution">
    <text evidence="1">The sequence shown here is derived from an EMBL/GenBank/DDBJ whole genome shotgun (WGS) entry which is preliminary data.</text>
</comment>
<evidence type="ECO:0000313" key="2">
    <source>
        <dbReference type="Proteomes" id="UP000529783"/>
    </source>
</evidence>
<dbReference type="InterPro" id="IPR029787">
    <property type="entry name" value="Nucleotide_cyclase"/>
</dbReference>
<organism evidence="1 2">
    <name type="scientific">Actinomadura luteofluorescens</name>
    <dbReference type="NCBI Taxonomy" id="46163"/>
    <lineage>
        <taxon>Bacteria</taxon>
        <taxon>Bacillati</taxon>
        <taxon>Actinomycetota</taxon>
        <taxon>Actinomycetes</taxon>
        <taxon>Streptosporangiales</taxon>
        <taxon>Thermomonosporaceae</taxon>
        <taxon>Actinomadura</taxon>
    </lineage>
</organism>
<sequence>MMLRRPWSTGGTRLVYRLLLAVDLEKYSHLDAQRQLAAQKDLRRLLNGCARRTGLRTNDWYRQPGGDGELVVMPADVDIPHVVGAFTSDLECALAELNRERATRLRMRLALHHGTVIDGPLGPAGDAPVVVARLLDSAPLRDHLTEHQDRDLALVVSDTLYKDVVGSGFCALKPTDFSRLEVVIKEKPYSGYIHHDRLPPRELPLPAPAA</sequence>